<dbReference type="OrthoDB" id="798881at2"/>
<organism evidence="2 3">
    <name type="scientific">Pedobacter steynii</name>
    <dbReference type="NCBI Taxonomy" id="430522"/>
    <lineage>
        <taxon>Bacteria</taxon>
        <taxon>Pseudomonadati</taxon>
        <taxon>Bacteroidota</taxon>
        <taxon>Sphingobacteriia</taxon>
        <taxon>Sphingobacteriales</taxon>
        <taxon>Sphingobacteriaceae</taxon>
        <taxon>Pedobacter</taxon>
    </lineage>
</organism>
<evidence type="ECO:0000256" key="1">
    <source>
        <dbReference type="SAM" id="Phobius"/>
    </source>
</evidence>
<evidence type="ECO:0000313" key="2">
    <source>
        <dbReference type="EMBL" id="AOM76656.1"/>
    </source>
</evidence>
<keyword evidence="3" id="KW-1185">Reference proteome</keyword>
<name>A0A1D7QD71_9SPHI</name>
<sequence length="60" mass="6578">MTKQEDNNSFDWVYYVLGLVFGILTAAIISGGFLWSVLGGIIGFIFGAVFLNGIVKGRQY</sequence>
<keyword evidence="1" id="KW-1133">Transmembrane helix</keyword>
<protein>
    <submittedName>
        <fullName evidence="2">Uncharacterized protein</fullName>
    </submittedName>
</protein>
<gene>
    <name evidence="2" type="ORF">BFS30_05475</name>
</gene>
<reference evidence="2 3" key="1">
    <citation type="submission" date="2016-08" db="EMBL/GenBank/DDBJ databases">
        <authorList>
            <person name="Seilhamer J.J."/>
        </authorList>
    </citation>
    <scope>NUCLEOTIDE SEQUENCE [LARGE SCALE GENOMIC DNA]</scope>
    <source>
        <strain evidence="2 3">DX4</strain>
    </source>
</reference>
<keyword evidence="1" id="KW-0812">Transmembrane</keyword>
<dbReference type="KEGG" id="psty:BFS30_05475"/>
<dbReference type="AlphaFoldDB" id="A0A1D7QD71"/>
<dbReference type="RefSeq" id="WP_069378350.1">
    <property type="nucleotide sequence ID" value="NZ_CP017141.1"/>
</dbReference>
<evidence type="ECO:0000313" key="3">
    <source>
        <dbReference type="Proteomes" id="UP000094313"/>
    </source>
</evidence>
<proteinExistence type="predicted"/>
<dbReference type="Proteomes" id="UP000094313">
    <property type="component" value="Chromosome"/>
</dbReference>
<keyword evidence="1" id="KW-0472">Membrane</keyword>
<accession>A0A1D7QD71</accession>
<dbReference type="EMBL" id="CP017141">
    <property type="protein sequence ID" value="AOM76656.1"/>
    <property type="molecule type" value="Genomic_DNA"/>
</dbReference>
<feature type="transmembrane region" description="Helical" evidence="1">
    <location>
        <begin position="35"/>
        <end position="55"/>
    </location>
</feature>
<feature type="transmembrane region" description="Helical" evidence="1">
    <location>
        <begin position="12"/>
        <end position="29"/>
    </location>
</feature>